<dbReference type="EMBL" id="JAINZW010000091">
    <property type="protein sequence ID" value="MBZ4040737.1"/>
    <property type="molecule type" value="Genomic_DNA"/>
</dbReference>
<evidence type="ECO:0000313" key="2">
    <source>
        <dbReference type="EMBL" id="MBZ4040737.1"/>
    </source>
</evidence>
<dbReference type="Proteomes" id="UP001430954">
    <property type="component" value="Unassembled WGS sequence"/>
</dbReference>
<name>A0ABS7TA32_9GAMM</name>
<comment type="caution">
    <text evidence="2">The sequence shown here is derived from an EMBL/GenBank/DDBJ whole genome shotgun (WGS) entry which is preliminary data.</text>
</comment>
<feature type="compositionally biased region" description="Basic and acidic residues" evidence="1">
    <location>
        <begin position="82"/>
        <end position="94"/>
    </location>
</feature>
<organism evidence="2 3">
    <name type="scientific">Novilysobacter selenitireducens</name>
    <dbReference type="NCBI Taxonomy" id="2872639"/>
    <lineage>
        <taxon>Bacteria</taxon>
        <taxon>Pseudomonadati</taxon>
        <taxon>Pseudomonadota</taxon>
        <taxon>Gammaproteobacteria</taxon>
        <taxon>Lysobacterales</taxon>
        <taxon>Lysobacteraceae</taxon>
        <taxon>Novilysobacter</taxon>
    </lineage>
</organism>
<proteinExistence type="predicted"/>
<feature type="region of interest" description="Disordered" evidence="1">
    <location>
        <begin position="59"/>
        <end position="94"/>
    </location>
</feature>
<accession>A0ABS7TA32</accession>
<keyword evidence="3" id="KW-1185">Reference proteome</keyword>
<reference evidence="2 3" key="1">
    <citation type="submission" date="2021-09" db="EMBL/GenBank/DDBJ databases">
        <title>Lysobacter sp. 13A isolated from the river sediment.</title>
        <authorList>
            <person name="Liu H."/>
            <person name="Li S."/>
            <person name="Mao S."/>
        </authorList>
    </citation>
    <scope>NUCLEOTIDE SEQUENCE [LARGE SCALE GENOMIC DNA]</scope>
    <source>
        <strain evidence="2 3">13A</strain>
    </source>
</reference>
<protein>
    <submittedName>
        <fullName evidence="2">Uncharacterized protein</fullName>
    </submittedName>
</protein>
<evidence type="ECO:0000256" key="1">
    <source>
        <dbReference type="SAM" id="MobiDB-lite"/>
    </source>
</evidence>
<feature type="non-terminal residue" evidence="2">
    <location>
        <position position="94"/>
    </location>
</feature>
<feature type="non-terminal residue" evidence="2">
    <location>
        <position position="1"/>
    </location>
</feature>
<gene>
    <name evidence="2" type="ORF">K6753_14520</name>
</gene>
<dbReference type="RefSeq" id="WP_223677184.1">
    <property type="nucleotide sequence ID" value="NZ_JAINZW010000091.1"/>
</dbReference>
<sequence>FRAIEQQLAKPLLAQKEQVASGDEGEQQARQVSLRRYNKFASIRTEYLESGHRRPWFGKLVTTRRKDAQRPKVASGSHHRGRQDSVDIRGSHLA</sequence>
<evidence type="ECO:0000313" key="3">
    <source>
        <dbReference type="Proteomes" id="UP001430954"/>
    </source>
</evidence>